<organism evidence="5 6">
    <name type="scientific">Nocardioides psychrotolerans</name>
    <dbReference type="NCBI Taxonomy" id="1005945"/>
    <lineage>
        <taxon>Bacteria</taxon>
        <taxon>Bacillati</taxon>
        <taxon>Actinomycetota</taxon>
        <taxon>Actinomycetes</taxon>
        <taxon>Propionibacteriales</taxon>
        <taxon>Nocardioidaceae</taxon>
        <taxon>Nocardioides</taxon>
    </lineage>
</organism>
<keyword evidence="1 5" id="KW-0808">Transferase</keyword>
<feature type="domain" description="N-acetyltransferase" evidence="4">
    <location>
        <begin position="194"/>
        <end position="360"/>
    </location>
</feature>
<name>A0A1I3BDU9_9ACTN</name>
<dbReference type="GO" id="GO:0016747">
    <property type="term" value="F:acyltransferase activity, transferring groups other than amino-acyl groups"/>
    <property type="evidence" value="ECO:0007669"/>
    <property type="project" value="InterPro"/>
</dbReference>
<evidence type="ECO:0000313" key="6">
    <source>
        <dbReference type="Proteomes" id="UP000198649"/>
    </source>
</evidence>
<evidence type="ECO:0000259" key="4">
    <source>
        <dbReference type="PROSITE" id="PS51186"/>
    </source>
</evidence>
<dbReference type="Proteomes" id="UP000198649">
    <property type="component" value="Unassembled WGS sequence"/>
</dbReference>
<dbReference type="STRING" id="1005945.SAMN05216561_10184"/>
<dbReference type="InterPro" id="IPR016181">
    <property type="entry name" value="Acyl_CoA_acyltransferase"/>
</dbReference>
<proteinExistence type="inferred from homology"/>
<dbReference type="RefSeq" id="WP_091109493.1">
    <property type="nucleotide sequence ID" value="NZ_BKAF01000001.1"/>
</dbReference>
<dbReference type="SUPFAM" id="SSF55729">
    <property type="entry name" value="Acyl-CoA N-acyltransferases (Nat)"/>
    <property type="match status" value="2"/>
</dbReference>
<comment type="similarity">
    <text evidence="3">Belongs to the acetyltransferase family. RimJ subfamily.</text>
</comment>
<protein>
    <submittedName>
        <fullName evidence="5">Protein N-acetyltransferase, RimJ/RimL family</fullName>
    </submittedName>
</protein>
<evidence type="ECO:0000256" key="1">
    <source>
        <dbReference type="ARBA" id="ARBA00022679"/>
    </source>
</evidence>
<keyword evidence="6" id="KW-1185">Reference proteome</keyword>
<dbReference type="InterPro" id="IPR051531">
    <property type="entry name" value="N-acetyltransferase"/>
</dbReference>
<feature type="domain" description="N-acetyltransferase" evidence="4">
    <location>
        <begin position="12"/>
        <end position="178"/>
    </location>
</feature>
<dbReference type="Gene3D" id="3.40.630.30">
    <property type="match status" value="2"/>
</dbReference>
<dbReference type="Pfam" id="PF13302">
    <property type="entry name" value="Acetyltransf_3"/>
    <property type="match status" value="2"/>
</dbReference>
<dbReference type="InterPro" id="IPR000182">
    <property type="entry name" value="GNAT_dom"/>
</dbReference>
<dbReference type="EMBL" id="FOQG01000001">
    <property type="protein sequence ID" value="SFH60473.1"/>
    <property type="molecule type" value="Genomic_DNA"/>
</dbReference>
<dbReference type="OrthoDB" id="9795188at2"/>
<sequence length="366" mass="40636">MSLPPTLTDGVVTLRAHLPADAAGVVEQCRDPLSQRWTAVPVPYTQRDAETYVSEVCPVGWLSETEWAFAVEAEGRFAGTVSLRNEGHRRAELAYGAHPWARGTGHLERAVRLLLDYGFTEHDLTTVVWWTRQGNWASRKLAWKVGIEVEGAVRRWVTQRGESYPSWVGTLLREDTREPRSAWLDCPVLVEDGVRLRPIVAADATRIQEACSEARTQHWLGQLPSPYAVDDALAYVETRTQQLAEATGVTWAVTAPHDDVLLATIGWFNRTADVECEIGYWTHPDARGRGLMTRATGVVTRHVVDTLGVARVTAFAAVDNTASRRVIEANGFTQYGVERLGIQLRDARADMALYDVLAGEVPPLTR</sequence>
<keyword evidence="2" id="KW-0012">Acyltransferase</keyword>
<dbReference type="PROSITE" id="PS51186">
    <property type="entry name" value="GNAT"/>
    <property type="match status" value="2"/>
</dbReference>
<reference evidence="5 6" key="1">
    <citation type="submission" date="2016-10" db="EMBL/GenBank/DDBJ databases">
        <authorList>
            <person name="de Groot N.N."/>
        </authorList>
    </citation>
    <scope>NUCLEOTIDE SEQUENCE [LARGE SCALE GENOMIC DNA]</scope>
    <source>
        <strain evidence="5 6">CGMCC 1.11156</strain>
    </source>
</reference>
<evidence type="ECO:0000256" key="2">
    <source>
        <dbReference type="ARBA" id="ARBA00023315"/>
    </source>
</evidence>
<evidence type="ECO:0000313" key="5">
    <source>
        <dbReference type="EMBL" id="SFH60473.1"/>
    </source>
</evidence>
<accession>A0A1I3BDU9</accession>
<gene>
    <name evidence="5" type="ORF">SAMN05216561_10184</name>
</gene>
<dbReference type="AlphaFoldDB" id="A0A1I3BDU9"/>
<evidence type="ECO:0000256" key="3">
    <source>
        <dbReference type="ARBA" id="ARBA00038502"/>
    </source>
</evidence>
<dbReference type="PANTHER" id="PTHR43792:SF8">
    <property type="entry name" value="[RIBOSOMAL PROTEIN US5]-ALANINE N-ACETYLTRANSFERASE"/>
    <property type="match status" value="1"/>
</dbReference>
<dbReference type="PANTHER" id="PTHR43792">
    <property type="entry name" value="GNAT FAMILY, PUTATIVE (AFU_ORTHOLOGUE AFUA_3G00765)-RELATED-RELATED"/>
    <property type="match status" value="1"/>
</dbReference>